<dbReference type="AlphaFoldDB" id="A0A381EC18"/>
<evidence type="ECO:0000313" key="2">
    <source>
        <dbReference type="EMBL" id="SUX24512.1"/>
    </source>
</evidence>
<dbReference type="EMBL" id="UFUW01000001">
    <property type="protein sequence ID" value="SUX24512.1"/>
    <property type="molecule type" value="Genomic_DNA"/>
</dbReference>
<keyword evidence="1" id="KW-0812">Transmembrane</keyword>
<keyword evidence="3" id="KW-1185">Reference proteome</keyword>
<sequence>MRQPPIRYYRDPHATRLDAIRDVCEILVCLAIMAMATVMFAKALAEDDPFYRTDSDAHYQRIADLCPNLSGQDQIDCYTWLRKGGRHE</sequence>
<name>A0A381EC18_9GAMM</name>
<gene>
    <name evidence="2" type="ORF">NCTC13294_01911</name>
</gene>
<evidence type="ECO:0000313" key="3">
    <source>
        <dbReference type="Proteomes" id="UP000254572"/>
    </source>
</evidence>
<dbReference type="RefSeq" id="WP_115612104.1">
    <property type="nucleotide sequence ID" value="NZ_JBHLZC010000003.1"/>
</dbReference>
<feature type="transmembrane region" description="Helical" evidence="1">
    <location>
        <begin position="26"/>
        <end position="45"/>
    </location>
</feature>
<dbReference type="Proteomes" id="UP000254572">
    <property type="component" value="Unassembled WGS sequence"/>
</dbReference>
<organism evidence="2 3">
    <name type="scientific">Cardiobacterium valvarum</name>
    <dbReference type="NCBI Taxonomy" id="194702"/>
    <lineage>
        <taxon>Bacteria</taxon>
        <taxon>Pseudomonadati</taxon>
        <taxon>Pseudomonadota</taxon>
        <taxon>Gammaproteobacteria</taxon>
        <taxon>Cardiobacteriales</taxon>
        <taxon>Cardiobacteriaceae</taxon>
        <taxon>Cardiobacterium</taxon>
    </lineage>
</organism>
<reference evidence="2 3" key="1">
    <citation type="submission" date="2018-06" db="EMBL/GenBank/DDBJ databases">
        <authorList>
            <consortium name="Pathogen Informatics"/>
            <person name="Doyle S."/>
        </authorList>
    </citation>
    <scope>NUCLEOTIDE SEQUENCE [LARGE SCALE GENOMIC DNA]</scope>
    <source>
        <strain evidence="2 3">NCTC13294</strain>
    </source>
</reference>
<proteinExistence type="predicted"/>
<protein>
    <submittedName>
        <fullName evidence="2">Uncharacterized protein</fullName>
    </submittedName>
</protein>
<keyword evidence="1" id="KW-1133">Transmembrane helix</keyword>
<evidence type="ECO:0000256" key="1">
    <source>
        <dbReference type="SAM" id="Phobius"/>
    </source>
</evidence>
<dbReference type="OrthoDB" id="9874732at2"/>
<accession>A0A381EC18</accession>
<keyword evidence="1" id="KW-0472">Membrane</keyword>